<feature type="transmembrane region" description="Helical" evidence="1">
    <location>
        <begin position="20"/>
        <end position="46"/>
    </location>
</feature>
<gene>
    <name evidence="2" type="ordered locus">BDP_1865</name>
</gene>
<evidence type="ECO:0000313" key="2">
    <source>
        <dbReference type="EMBL" id="ADB10448.1"/>
    </source>
</evidence>
<feature type="transmembrane region" description="Helical" evidence="1">
    <location>
        <begin position="202"/>
        <end position="230"/>
    </location>
</feature>
<feature type="transmembrane region" description="Helical" evidence="1">
    <location>
        <begin position="251"/>
        <end position="272"/>
    </location>
</feature>
<evidence type="ECO:0000313" key="3">
    <source>
        <dbReference type="Proteomes" id="UP000008693"/>
    </source>
</evidence>
<dbReference type="Proteomes" id="UP000008693">
    <property type="component" value="Chromosome"/>
</dbReference>
<sequence>MSSRIHTKQIQKVFIYNDKILFLLGLLSSFVILQVGGISIFLLMTYGLLACGFITGIVRIDTRSNFLPFLAVATISAIISLFLGLSDGYILNNIKGLINYYAIFVLATSITSGRSDGSYIHSLLDGLKWSCRIQVLWIIIQTFSWNFLKIDINKLIFVDIFKIVEKASQFKGTGYVPTGLCWNAGGIAPIIFLGFFLEDKLITKLAVVIGAVLTQSATLTIGITLCVTFMMLQYARNLESLINKRKKITSILFGLLLFLAFVVFLYQSSAFISQQVNRLWDVFSYRISGLLNETSSLDSSTSAHLGYFTNLSKVLLFGSIITFLFGYGINTSGFPYSAVTGQYSGQIWIVECDFVNILLNFGAIGLILFYLWFIKGIDNLRINNSKITVAFIIIALMGATYNLQYIWLVFVELLLFSHKFSTTNNALQKHMSNNT</sequence>
<protein>
    <submittedName>
        <fullName evidence="2">Uncharacterized protein</fullName>
    </submittedName>
</protein>
<keyword evidence="1" id="KW-0812">Transmembrane</keyword>
<feature type="transmembrane region" description="Helical" evidence="1">
    <location>
        <begin position="173"/>
        <end position="196"/>
    </location>
</feature>
<evidence type="ECO:0000256" key="1">
    <source>
        <dbReference type="SAM" id="Phobius"/>
    </source>
</evidence>
<feature type="transmembrane region" description="Helical" evidence="1">
    <location>
        <begin position="314"/>
        <end position="336"/>
    </location>
</feature>
<feature type="transmembrane region" description="Helical" evidence="1">
    <location>
        <begin position="387"/>
        <end position="410"/>
    </location>
</feature>
<dbReference type="EMBL" id="CP001750">
    <property type="protein sequence ID" value="ADB10448.1"/>
    <property type="molecule type" value="Genomic_DNA"/>
</dbReference>
<dbReference type="KEGG" id="bde:BDP_1865"/>
<feature type="transmembrane region" description="Helical" evidence="1">
    <location>
        <begin position="66"/>
        <end position="85"/>
    </location>
</feature>
<accession>D2Q683</accession>
<dbReference type="HOGENOM" id="CLU_643519_0_0_11"/>
<keyword evidence="1" id="KW-0472">Membrane</keyword>
<keyword evidence="3" id="KW-1185">Reference proteome</keyword>
<feature type="transmembrane region" description="Helical" evidence="1">
    <location>
        <begin position="357"/>
        <end position="375"/>
    </location>
</feature>
<name>D2Q683_BIFDB</name>
<proteinExistence type="predicted"/>
<dbReference type="AlphaFoldDB" id="D2Q683"/>
<reference evidence="2 3" key="1">
    <citation type="journal article" date="2009" name="PLoS Genet.">
        <title>The Bifidobacterium dentium Bd1 genome sequence reflects its genetic adaptation to the human oral cavity.</title>
        <authorList>
            <person name="Ventura M."/>
            <person name="Turroni F."/>
            <person name="Zomer A."/>
            <person name="Foroni E."/>
            <person name="Giubellini V."/>
            <person name="Bottacini F."/>
            <person name="Canchaya C."/>
            <person name="Claesson M.J."/>
            <person name="He F."/>
            <person name="Mantzourani M."/>
            <person name="Mulas L."/>
            <person name="Ferrarini A."/>
            <person name="Gao B."/>
            <person name="Delledonne M."/>
            <person name="Henrissat B."/>
            <person name="Coutinho P."/>
            <person name="Oggioni M."/>
            <person name="Gupta R.S."/>
            <person name="Zhang Z."/>
            <person name="Beighton D."/>
            <person name="Fitzgerald G.F."/>
            <person name="O'Toole P.W."/>
            <person name="van Sinderen D."/>
        </authorList>
    </citation>
    <scope>NUCLEOTIDE SEQUENCE [LARGE SCALE GENOMIC DNA]</scope>
    <source>
        <strain evidence="3">ATCC 27534 / DSM 20436 / JCM 1195 / Bd1</strain>
    </source>
</reference>
<dbReference type="STRING" id="401473.BDP_1865"/>
<organism evidence="2 3">
    <name type="scientific">Bifidobacterium dentium (strain ATCC 27534 / DSM 20436 / JCM 1195 / Bd1)</name>
    <dbReference type="NCBI Taxonomy" id="401473"/>
    <lineage>
        <taxon>Bacteria</taxon>
        <taxon>Bacillati</taxon>
        <taxon>Actinomycetota</taxon>
        <taxon>Actinomycetes</taxon>
        <taxon>Bifidobacteriales</taxon>
        <taxon>Bifidobacteriaceae</taxon>
        <taxon>Bifidobacterium</taxon>
    </lineage>
</organism>
<dbReference type="eggNOG" id="ENOG5034ARW">
    <property type="taxonomic scope" value="Bacteria"/>
</dbReference>
<keyword evidence="1" id="KW-1133">Transmembrane helix</keyword>